<feature type="transmembrane region" description="Helical" evidence="1">
    <location>
        <begin position="71"/>
        <end position="95"/>
    </location>
</feature>
<comment type="caution">
    <text evidence="2">The sequence shown here is derived from an EMBL/GenBank/DDBJ whole genome shotgun (WGS) entry which is preliminary data.</text>
</comment>
<accession>A0A813ID38</accession>
<name>A0A813ID38_POLGL</name>
<evidence type="ECO:0000313" key="3">
    <source>
        <dbReference type="Proteomes" id="UP000626109"/>
    </source>
</evidence>
<reference evidence="2" key="1">
    <citation type="submission" date="2021-02" db="EMBL/GenBank/DDBJ databases">
        <authorList>
            <person name="Dougan E. K."/>
            <person name="Rhodes N."/>
            <person name="Thang M."/>
            <person name="Chan C."/>
        </authorList>
    </citation>
    <scope>NUCLEOTIDE SEQUENCE</scope>
</reference>
<feature type="non-terminal residue" evidence="2">
    <location>
        <position position="1"/>
    </location>
</feature>
<evidence type="ECO:0000313" key="2">
    <source>
        <dbReference type="EMBL" id="CAE8648385.1"/>
    </source>
</evidence>
<protein>
    <submittedName>
        <fullName evidence="2">Uncharacterized protein</fullName>
    </submittedName>
</protein>
<feature type="transmembrane region" description="Helical" evidence="1">
    <location>
        <begin position="37"/>
        <end position="59"/>
    </location>
</feature>
<proteinExistence type="predicted"/>
<evidence type="ECO:0000256" key="1">
    <source>
        <dbReference type="SAM" id="Phobius"/>
    </source>
</evidence>
<feature type="transmembrane region" description="Helical" evidence="1">
    <location>
        <begin position="7"/>
        <end position="25"/>
    </location>
</feature>
<feature type="non-terminal residue" evidence="2">
    <location>
        <position position="98"/>
    </location>
</feature>
<organism evidence="2 3">
    <name type="scientific">Polarella glacialis</name>
    <name type="common">Dinoflagellate</name>
    <dbReference type="NCBI Taxonomy" id="89957"/>
    <lineage>
        <taxon>Eukaryota</taxon>
        <taxon>Sar</taxon>
        <taxon>Alveolata</taxon>
        <taxon>Dinophyceae</taxon>
        <taxon>Suessiales</taxon>
        <taxon>Suessiaceae</taxon>
        <taxon>Polarella</taxon>
    </lineage>
</organism>
<keyword evidence="1" id="KW-1133">Transmembrane helix</keyword>
<keyword evidence="1" id="KW-0472">Membrane</keyword>
<gene>
    <name evidence="2" type="ORF">PGLA2088_LOCUS6527</name>
</gene>
<dbReference type="Proteomes" id="UP000626109">
    <property type="component" value="Unassembled WGS sequence"/>
</dbReference>
<dbReference type="AlphaFoldDB" id="A0A813ID38"/>
<keyword evidence="1" id="KW-0812">Transmembrane</keyword>
<dbReference type="EMBL" id="CAJNNW010006541">
    <property type="protein sequence ID" value="CAE8648385.1"/>
    <property type="molecule type" value="Genomic_DNA"/>
</dbReference>
<sequence length="98" mass="10669">VIIISYAVISAVIFVPLASYSINYVSQAGSLPTGMMMSVLGILVMSANWIIGMAHIFVTSRVGFSRRDREGLLIFKAFSTLCLVSFLFNVAITIFPDS</sequence>